<feature type="domain" description="HTH crp-type" evidence="1">
    <location>
        <begin position="49"/>
        <end position="118"/>
    </location>
</feature>
<dbReference type="Gene3D" id="2.60.120.10">
    <property type="entry name" value="Jelly Rolls"/>
    <property type="match status" value="1"/>
</dbReference>
<comment type="caution">
    <text evidence="2">The sequence shown here is derived from an EMBL/GenBank/DDBJ whole genome shotgun (WGS) entry which is preliminary data.</text>
</comment>
<dbReference type="Proteomes" id="UP000886860">
    <property type="component" value="Unassembled WGS sequence"/>
</dbReference>
<sequence>MADMSVLEFSVDQFSNMFEENTALGQQVVNWYSMYVNLLLFENIHQEFNPSQIRLCNLLYLLSVSQPANSGLQIEMTQEELADILGMSRVQITRELTVLRGEGILATKRGRLLITDLPKLAALCSKETI</sequence>
<dbReference type="InterPro" id="IPR014710">
    <property type="entry name" value="RmlC-like_jellyroll"/>
</dbReference>
<dbReference type="AlphaFoldDB" id="A0A9D1GHU5"/>
<reference evidence="2" key="1">
    <citation type="submission" date="2020-10" db="EMBL/GenBank/DDBJ databases">
        <authorList>
            <person name="Gilroy R."/>
        </authorList>
    </citation>
    <scope>NUCLEOTIDE SEQUENCE</scope>
    <source>
        <strain evidence="2">CHK123-3438</strain>
    </source>
</reference>
<dbReference type="GO" id="GO:0006355">
    <property type="term" value="P:regulation of DNA-templated transcription"/>
    <property type="evidence" value="ECO:0007669"/>
    <property type="project" value="InterPro"/>
</dbReference>
<dbReference type="InterPro" id="IPR036390">
    <property type="entry name" value="WH_DNA-bd_sf"/>
</dbReference>
<dbReference type="GO" id="GO:0003677">
    <property type="term" value="F:DNA binding"/>
    <property type="evidence" value="ECO:0007669"/>
    <property type="project" value="InterPro"/>
</dbReference>
<organism evidence="2 3">
    <name type="scientific">Candidatus Caccovicinus merdipullorum</name>
    <dbReference type="NCBI Taxonomy" id="2840724"/>
    <lineage>
        <taxon>Bacteria</taxon>
        <taxon>Bacillati</taxon>
        <taxon>Bacillota</taxon>
        <taxon>Clostridia</taxon>
        <taxon>Eubacteriales</taxon>
        <taxon>Candidatus Caccovicinus</taxon>
    </lineage>
</organism>
<reference evidence="2" key="2">
    <citation type="journal article" date="2021" name="PeerJ">
        <title>Extensive microbial diversity within the chicken gut microbiome revealed by metagenomics and culture.</title>
        <authorList>
            <person name="Gilroy R."/>
            <person name="Ravi A."/>
            <person name="Getino M."/>
            <person name="Pursley I."/>
            <person name="Horton D.L."/>
            <person name="Alikhan N.F."/>
            <person name="Baker D."/>
            <person name="Gharbi K."/>
            <person name="Hall N."/>
            <person name="Watson M."/>
            <person name="Adriaenssens E.M."/>
            <person name="Foster-Nyarko E."/>
            <person name="Jarju S."/>
            <person name="Secka A."/>
            <person name="Antonio M."/>
            <person name="Oren A."/>
            <person name="Chaudhuri R.R."/>
            <person name="La Ragione R."/>
            <person name="Hildebrand F."/>
            <person name="Pallen M.J."/>
        </authorList>
    </citation>
    <scope>NUCLEOTIDE SEQUENCE</scope>
    <source>
        <strain evidence="2">CHK123-3438</strain>
    </source>
</reference>
<dbReference type="SUPFAM" id="SSF46785">
    <property type="entry name" value="Winged helix' DNA-binding domain"/>
    <property type="match status" value="1"/>
</dbReference>
<proteinExistence type="predicted"/>
<accession>A0A9D1GHU5</accession>
<evidence type="ECO:0000313" key="2">
    <source>
        <dbReference type="EMBL" id="HIT41061.1"/>
    </source>
</evidence>
<dbReference type="Pfam" id="PF13545">
    <property type="entry name" value="HTH_Crp_2"/>
    <property type="match status" value="1"/>
</dbReference>
<protein>
    <submittedName>
        <fullName evidence="2">Winged helix-turn-helix domain-containing protein</fullName>
    </submittedName>
</protein>
<dbReference type="SMART" id="SM00419">
    <property type="entry name" value="HTH_CRP"/>
    <property type="match status" value="1"/>
</dbReference>
<evidence type="ECO:0000313" key="3">
    <source>
        <dbReference type="Proteomes" id="UP000886860"/>
    </source>
</evidence>
<dbReference type="EMBL" id="DVKS01000050">
    <property type="protein sequence ID" value="HIT41061.1"/>
    <property type="molecule type" value="Genomic_DNA"/>
</dbReference>
<name>A0A9D1GHU5_9FIRM</name>
<gene>
    <name evidence="2" type="ORF">IAB60_03000</name>
</gene>
<dbReference type="InterPro" id="IPR012318">
    <property type="entry name" value="HTH_CRP"/>
</dbReference>
<evidence type="ECO:0000259" key="1">
    <source>
        <dbReference type="PROSITE" id="PS51063"/>
    </source>
</evidence>
<dbReference type="PROSITE" id="PS51063">
    <property type="entry name" value="HTH_CRP_2"/>
    <property type="match status" value="1"/>
</dbReference>